<reference evidence="11" key="1">
    <citation type="submission" date="2023-07" db="EMBL/GenBank/DDBJ databases">
        <title>Chromosome-level genome assembly of Artemia franciscana.</title>
        <authorList>
            <person name="Jo E."/>
        </authorList>
    </citation>
    <scope>NUCLEOTIDE SEQUENCE</scope>
    <source>
        <tissue evidence="11">Whole body</tissue>
    </source>
</reference>
<organism evidence="11 12">
    <name type="scientific">Artemia franciscana</name>
    <name type="common">Brine shrimp</name>
    <name type="synonym">Artemia sanfranciscana</name>
    <dbReference type="NCBI Taxonomy" id="6661"/>
    <lineage>
        <taxon>Eukaryota</taxon>
        <taxon>Metazoa</taxon>
        <taxon>Ecdysozoa</taxon>
        <taxon>Arthropoda</taxon>
        <taxon>Crustacea</taxon>
        <taxon>Branchiopoda</taxon>
        <taxon>Anostraca</taxon>
        <taxon>Artemiidae</taxon>
        <taxon>Artemia</taxon>
    </lineage>
</organism>
<dbReference type="InterPro" id="IPR039163">
    <property type="entry name" value="EMC7"/>
</dbReference>
<evidence type="ECO:0000256" key="6">
    <source>
        <dbReference type="ARBA" id="ARBA00023136"/>
    </source>
</evidence>
<comment type="caution">
    <text evidence="11">The sequence shown here is derived from an EMBL/GenBank/DDBJ whole genome shotgun (WGS) entry which is preliminary data.</text>
</comment>
<sequence>MKHGLILVFFQLFNTLYCEVEEPNDNELNDYHSIEGKVFSPSSLPQEIKLKFGFIPSSEDWRLNTTVFVDGGDWKGFIKEDGTFSVNGLLPGSYVVEVVNPSVFYEPVRIDINSKGKIRARKLNYIQPSQVNQLPYPLKLKPMLPYKYFQQREQWRITDFLFSPMVLMMVVPCLLILVLPKIVNSEETKKEMENMQMPRLEVPEMSEVLTSFFGGDKQKKKSSVSARKKKE</sequence>
<feature type="signal peptide" evidence="9">
    <location>
        <begin position="1"/>
        <end position="18"/>
    </location>
</feature>
<evidence type="ECO:0000256" key="3">
    <source>
        <dbReference type="ARBA" id="ARBA00022692"/>
    </source>
</evidence>
<keyword evidence="5 8" id="KW-1133">Transmembrane helix</keyword>
<evidence type="ECO:0000313" key="11">
    <source>
        <dbReference type="EMBL" id="KAK2721705.1"/>
    </source>
</evidence>
<evidence type="ECO:0000256" key="7">
    <source>
        <dbReference type="SAM" id="MobiDB-lite"/>
    </source>
</evidence>
<feature type="domain" description="ER membrane protein complex subunit 7 beta-sandwich" evidence="10">
    <location>
        <begin position="58"/>
        <end position="168"/>
    </location>
</feature>
<evidence type="ECO:0000256" key="9">
    <source>
        <dbReference type="SAM" id="SignalP"/>
    </source>
</evidence>
<dbReference type="SUPFAM" id="SSF49452">
    <property type="entry name" value="Starch-binding domain-like"/>
    <property type="match status" value="1"/>
</dbReference>
<evidence type="ECO:0000256" key="4">
    <source>
        <dbReference type="ARBA" id="ARBA00022729"/>
    </source>
</evidence>
<dbReference type="GO" id="GO:0072546">
    <property type="term" value="C:EMC complex"/>
    <property type="evidence" value="ECO:0007669"/>
    <property type="project" value="TreeGrafter"/>
</dbReference>
<feature type="chain" id="PRO_5041684612" description="ER membrane protein complex subunit 7 beta-sandwich domain-containing protein" evidence="9">
    <location>
        <begin position="19"/>
        <end position="231"/>
    </location>
</feature>
<keyword evidence="12" id="KW-1185">Reference proteome</keyword>
<evidence type="ECO:0000256" key="1">
    <source>
        <dbReference type="ARBA" id="ARBA00004167"/>
    </source>
</evidence>
<dbReference type="Proteomes" id="UP001187531">
    <property type="component" value="Unassembled WGS sequence"/>
</dbReference>
<accession>A0AA88I0Q0</accession>
<dbReference type="InterPro" id="IPR019008">
    <property type="entry name" value="Beta_sandwich_EMC7"/>
</dbReference>
<keyword evidence="3 8" id="KW-0812">Transmembrane</keyword>
<evidence type="ECO:0000256" key="8">
    <source>
        <dbReference type="SAM" id="Phobius"/>
    </source>
</evidence>
<dbReference type="GO" id="GO:0030246">
    <property type="term" value="F:carbohydrate binding"/>
    <property type="evidence" value="ECO:0007669"/>
    <property type="project" value="InterPro"/>
</dbReference>
<name>A0AA88I0Q0_ARTSF</name>
<feature type="compositionally biased region" description="Basic residues" evidence="7">
    <location>
        <begin position="218"/>
        <end position="231"/>
    </location>
</feature>
<dbReference type="EMBL" id="JAVRJZ010000006">
    <property type="protein sequence ID" value="KAK2721705.1"/>
    <property type="molecule type" value="Genomic_DNA"/>
</dbReference>
<comment type="similarity">
    <text evidence="2">Belongs to the EMC7 family.</text>
</comment>
<evidence type="ECO:0000313" key="12">
    <source>
        <dbReference type="Proteomes" id="UP001187531"/>
    </source>
</evidence>
<proteinExistence type="inferred from homology"/>
<dbReference type="AlphaFoldDB" id="A0AA88I0Q0"/>
<dbReference type="Pfam" id="PF09430">
    <property type="entry name" value="EMC7_beta-sandw"/>
    <property type="match status" value="1"/>
</dbReference>
<dbReference type="PANTHER" id="PTHR13605:SF4">
    <property type="entry name" value="ER MEMBRANE PROTEIN COMPLEX SUBUNIT 7"/>
    <property type="match status" value="1"/>
</dbReference>
<evidence type="ECO:0000256" key="5">
    <source>
        <dbReference type="ARBA" id="ARBA00022989"/>
    </source>
</evidence>
<gene>
    <name evidence="11" type="ORF">QYM36_003873</name>
</gene>
<protein>
    <recommendedName>
        <fullName evidence="10">ER membrane protein complex subunit 7 beta-sandwich domain-containing protein</fullName>
    </recommendedName>
</protein>
<keyword evidence="4 9" id="KW-0732">Signal</keyword>
<dbReference type="InterPro" id="IPR013784">
    <property type="entry name" value="Carb-bd-like_fold"/>
</dbReference>
<feature type="region of interest" description="Disordered" evidence="7">
    <location>
        <begin position="211"/>
        <end position="231"/>
    </location>
</feature>
<dbReference type="PANTHER" id="PTHR13605">
    <property type="entry name" value="ER MEMBRANE PROTEIN COMPLEX SUBUNIT 7"/>
    <property type="match status" value="1"/>
</dbReference>
<evidence type="ECO:0000259" key="10">
    <source>
        <dbReference type="Pfam" id="PF09430"/>
    </source>
</evidence>
<evidence type="ECO:0000256" key="2">
    <source>
        <dbReference type="ARBA" id="ARBA00008880"/>
    </source>
</evidence>
<comment type="subcellular location">
    <subcellularLocation>
        <location evidence="1">Membrane</location>
        <topology evidence="1">Single-pass membrane protein</topology>
    </subcellularLocation>
</comment>
<feature type="transmembrane region" description="Helical" evidence="8">
    <location>
        <begin position="160"/>
        <end position="180"/>
    </location>
</feature>
<keyword evidence="6 8" id="KW-0472">Membrane</keyword>